<dbReference type="GO" id="GO:0006935">
    <property type="term" value="P:chemotaxis"/>
    <property type="evidence" value="ECO:0007669"/>
    <property type="project" value="UniProtKB-KW"/>
</dbReference>
<evidence type="ECO:0000256" key="7">
    <source>
        <dbReference type="ARBA" id="ARBA00023136"/>
    </source>
</evidence>
<keyword evidence="7" id="KW-0472">Membrane</keyword>
<keyword evidence="3" id="KW-0488">Methylation</keyword>
<evidence type="ECO:0000256" key="10">
    <source>
        <dbReference type="PROSITE-ProRule" id="PRU00284"/>
    </source>
</evidence>
<keyword evidence="2" id="KW-1003">Cell membrane</keyword>
<evidence type="ECO:0000256" key="2">
    <source>
        <dbReference type="ARBA" id="ARBA00022475"/>
    </source>
</evidence>
<dbReference type="InterPro" id="IPR004089">
    <property type="entry name" value="MCPsignal_dom"/>
</dbReference>
<protein>
    <submittedName>
        <fullName evidence="12">Methyl-accepting chemotaxis protein</fullName>
    </submittedName>
</protein>
<name>A0A656JKL3_PSESF</name>
<comment type="subcellular location">
    <subcellularLocation>
        <location evidence="1">Cell membrane</location>
    </subcellularLocation>
</comment>
<comment type="caution">
    <text evidence="12">The sequence shown here is derived from an EMBL/GenBank/DDBJ whole genome shotgun (WGS) entry which is preliminary data.</text>
</comment>
<feature type="domain" description="Methyl-accepting transducer" evidence="11">
    <location>
        <begin position="1"/>
        <end position="74"/>
    </location>
</feature>
<proteinExistence type="inferred from homology"/>
<evidence type="ECO:0000313" key="12">
    <source>
        <dbReference type="EMBL" id="EPN33928.1"/>
    </source>
</evidence>
<comment type="similarity">
    <text evidence="9">Belongs to the methyl-accepting chemotaxis (MCP) protein family.</text>
</comment>
<keyword evidence="8 10" id="KW-0807">Transducer</keyword>
<evidence type="ECO:0000256" key="4">
    <source>
        <dbReference type="ARBA" id="ARBA00022500"/>
    </source>
</evidence>
<evidence type="ECO:0000256" key="3">
    <source>
        <dbReference type="ARBA" id="ARBA00022481"/>
    </source>
</evidence>
<evidence type="ECO:0000256" key="9">
    <source>
        <dbReference type="ARBA" id="ARBA00029447"/>
    </source>
</evidence>
<dbReference type="EMBL" id="AOKF01003614">
    <property type="protein sequence ID" value="EPN33928.1"/>
    <property type="molecule type" value="Genomic_DNA"/>
</dbReference>
<dbReference type="Proteomes" id="UP000018849">
    <property type="component" value="Unassembled WGS sequence"/>
</dbReference>
<feature type="non-terminal residue" evidence="12">
    <location>
        <position position="74"/>
    </location>
</feature>
<dbReference type="SUPFAM" id="SSF58104">
    <property type="entry name" value="Methyl-accepting chemotaxis protein (MCP) signaling domain"/>
    <property type="match status" value="1"/>
</dbReference>
<dbReference type="Gene3D" id="1.10.287.950">
    <property type="entry name" value="Methyl-accepting chemotaxis protein"/>
    <property type="match status" value="1"/>
</dbReference>
<dbReference type="GO" id="GO:0007165">
    <property type="term" value="P:signal transduction"/>
    <property type="evidence" value="ECO:0007669"/>
    <property type="project" value="UniProtKB-KW"/>
</dbReference>
<keyword evidence="6" id="KW-1133">Transmembrane helix</keyword>
<evidence type="ECO:0000256" key="5">
    <source>
        <dbReference type="ARBA" id="ARBA00022692"/>
    </source>
</evidence>
<evidence type="ECO:0000259" key="11">
    <source>
        <dbReference type="PROSITE" id="PS50111"/>
    </source>
</evidence>
<dbReference type="Pfam" id="PF00015">
    <property type="entry name" value="MCPsignal"/>
    <property type="match status" value="1"/>
</dbReference>
<evidence type="ECO:0000256" key="6">
    <source>
        <dbReference type="ARBA" id="ARBA00022989"/>
    </source>
</evidence>
<accession>A0A656JKL3</accession>
<evidence type="ECO:0000313" key="13">
    <source>
        <dbReference type="Proteomes" id="UP000018849"/>
    </source>
</evidence>
<reference evidence="12 13" key="1">
    <citation type="journal article" date="2013" name="PLoS Pathog.">
        <title>Genomic analysis of the Kiwifruit pathogen Pseudomonas syringae pv. actinidiae provides insight into the origins of an emergent plant disease.</title>
        <authorList>
            <person name="McCann H.C."/>
            <person name="Rikkerink E.H."/>
            <person name="Bertels F."/>
            <person name="Fiers M."/>
            <person name="Lu A."/>
            <person name="Rees-George J."/>
            <person name="Andersen M.T."/>
            <person name="Gleave A.P."/>
            <person name="Haubold B."/>
            <person name="Wohlers M.W."/>
            <person name="Guttman D.S."/>
            <person name="Wang P.W."/>
            <person name="Straub C."/>
            <person name="Vanneste J.L."/>
            <person name="Rainey P.B."/>
            <person name="Templeton M.D."/>
        </authorList>
    </citation>
    <scope>NUCLEOTIDE SEQUENCE [LARGE SCALE GENOMIC DNA]</scope>
    <source>
        <strain evidence="12 13">ICMP 19096</strain>
    </source>
</reference>
<dbReference type="PANTHER" id="PTHR32089">
    <property type="entry name" value="METHYL-ACCEPTING CHEMOTAXIS PROTEIN MCPB"/>
    <property type="match status" value="1"/>
</dbReference>
<keyword evidence="5" id="KW-0812">Transmembrane</keyword>
<keyword evidence="4" id="KW-0145">Chemotaxis</keyword>
<evidence type="ECO:0000256" key="8">
    <source>
        <dbReference type="ARBA" id="ARBA00023224"/>
    </source>
</evidence>
<feature type="non-terminal residue" evidence="12">
    <location>
        <position position="1"/>
    </location>
</feature>
<dbReference type="AlphaFoldDB" id="A0A656JKL3"/>
<dbReference type="PANTHER" id="PTHR32089:SF120">
    <property type="entry name" value="METHYL-ACCEPTING CHEMOTAXIS PROTEIN TLPQ"/>
    <property type="match status" value="1"/>
</dbReference>
<sequence length="74" mass="7505">RQSSLSADLGNQRVAETLAAMQKLTGLVEGSSGQVTALAGQAQDISKVLSVIRGIAEQTNLLALNAAIEAARAG</sequence>
<gene>
    <name evidence="12" type="ORF">A245_42840</name>
</gene>
<dbReference type="GO" id="GO:0005886">
    <property type="term" value="C:plasma membrane"/>
    <property type="evidence" value="ECO:0007669"/>
    <property type="project" value="UniProtKB-SubCell"/>
</dbReference>
<dbReference type="PROSITE" id="PS50111">
    <property type="entry name" value="CHEMOTAXIS_TRANSDUC_2"/>
    <property type="match status" value="1"/>
</dbReference>
<organism evidence="12 13">
    <name type="scientific">Pseudomonas syringae pv. actinidiae ICMP 19096</name>
    <dbReference type="NCBI Taxonomy" id="1194405"/>
    <lineage>
        <taxon>Bacteria</taxon>
        <taxon>Pseudomonadati</taxon>
        <taxon>Pseudomonadota</taxon>
        <taxon>Gammaproteobacteria</taxon>
        <taxon>Pseudomonadales</taxon>
        <taxon>Pseudomonadaceae</taxon>
        <taxon>Pseudomonas</taxon>
        <taxon>Pseudomonas syringae</taxon>
    </lineage>
</organism>
<evidence type="ECO:0000256" key="1">
    <source>
        <dbReference type="ARBA" id="ARBA00004236"/>
    </source>
</evidence>